<evidence type="ECO:0000256" key="8">
    <source>
        <dbReference type="ARBA" id="ARBA00022801"/>
    </source>
</evidence>
<evidence type="ECO:0000256" key="5">
    <source>
        <dbReference type="ARBA" id="ARBA00012609"/>
    </source>
</evidence>
<evidence type="ECO:0000256" key="3">
    <source>
        <dbReference type="ARBA" id="ARBA00009850"/>
    </source>
</evidence>
<dbReference type="CDD" id="cd05822">
    <property type="entry name" value="TLP_HIUase"/>
    <property type="match status" value="1"/>
</dbReference>
<dbReference type="Proteomes" id="UP000644693">
    <property type="component" value="Unassembled WGS sequence"/>
</dbReference>
<evidence type="ECO:0000313" key="12">
    <source>
        <dbReference type="EMBL" id="GHD25543.1"/>
    </source>
</evidence>
<dbReference type="Gene3D" id="2.60.40.180">
    <property type="entry name" value="Transthyretin/hydroxyisourate hydrolase domain"/>
    <property type="match status" value="1"/>
</dbReference>
<comment type="similarity">
    <text evidence="3 10">Belongs to the transthyretin family. 5-hydroxyisourate hydrolase subfamily.</text>
</comment>
<keyword evidence="8 10" id="KW-0378">Hydrolase</keyword>
<reference evidence="12" key="2">
    <citation type="submission" date="2020-09" db="EMBL/GenBank/DDBJ databases">
        <authorList>
            <person name="Sun Q."/>
            <person name="Kim S."/>
        </authorList>
    </citation>
    <scope>NUCLEOTIDE SEQUENCE</scope>
    <source>
        <strain evidence="12">KCTC 23430</strain>
    </source>
</reference>
<evidence type="ECO:0000256" key="4">
    <source>
        <dbReference type="ARBA" id="ARBA00011881"/>
    </source>
</evidence>
<dbReference type="EC" id="3.5.2.17" evidence="5 10"/>
<evidence type="ECO:0000256" key="2">
    <source>
        <dbReference type="ARBA" id="ARBA00002704"/>
    </source>
</evidence>
<reference evidence="12" key="1">
    <citation type="journal article" date="2014" name="Int. J. Syst. Evol. Microbiol.">
        <title>Complete genome sequence of Corynebacterium casei LMG S-19264T (=DSM 44701T), isolated from a smear-ripened cheese.</title>
        <authorList>
            <consortium name="US DOE Joint Genome Institute (JGI-PGF)"/>
            <person name="Walter F."/>
            <person name="Albersmeier A."/>
            <person name="Kalinowski J."/>
            <person name="Ruckert C."/>
        </authorList>
    </citation>
    <scope>NUCLEOTIDE SEQUENCE</scope>
    <source>
        <strain evidence="12">KCTC 23430</strain>
    </source>
</reference>
<evidence type="ECO:0000256" key="6">
    <source>
        <dbReference type="ARBA" id="ARBA00017539"/>
    </source>
</evidence>
<dbReference type="PANTHER" id="PTHR10395:SF7">
    <property type="entry name" value="5-HYDROXYISOURATE HYDROLASE"/>
    <property type="match status" value="1"/>
</dbReference>
<feature type="binding site" evidence="9">
    <location>
        <position position="7"/>
    </location>
    <ligand>
        <name>substrate</name>
    </ligand>
</feature>
<evidence type="ECO:0000259" key="11">
    <source>
        <dbReference type="SMART" id="SM00095"/>
    </source>
</evidence>
<dbReference type="SMART" id="SM00095">
    <property type="entry name" value="TR_THY"/>
    <property type="match status" value="1"/>
</dbReference>
<dbReference type="PROSITE" id="PS00768">
    <property type="entry name" value="TRANSTHYRETIN_1"/>
    <property type="match status" value="1"/>
</dbReference>
<dbReference type="InterPro" id="IPR014306">
    <property type="entry name" value="Hydroxyisourate_hydrolase"/>
</dbReference>
<comment type="subunit">
    <text evidence="4 10">Homotetramer.</text>
</comment>
<dbReference type="PANTHER" id="PTHR10395">
    <property type="entry name" value="URICASE AND TRANSTHYRETIN-RELATED"/>
    <property type="match status" value="1"/>
</dbReference>
<keyword evidence="13" id="KW-1185">Reference proteome</keyword>
<comment type="function">
    <text evidence="2">Catalyzes the hydrolysis of 5-hydroxyisourate (HIU) to 2-oxo-4-hydroxy-4-carboxy-5-ureidoimidazoline (OHCU).</text>
</comment>
<dbReference type="SUPFAM" id="SSF49472">
    <property type="entry name" value="Transthyretin (synonym: prealbumin)"/>
    <property type="match status" value="1"/>
</dbReference>
<keyword evidence="7 10" id="KW-0659">Purine metabolism</keyword>
<feature type="domain" description="Transthyretin/hydroxyisourate hydrolase" evidence="11">
    <location>
        <begin position="1"/>
        <end position="112"/>
    </location>
</feature>
<comment type="catalytic activity">
    <reaction evidence="1 10">
        <text>5-hydroxyisourate + H2O = 5-hydroxy-2-oxo-4-ureido-2,5-dihydro-1H-imidazole-5-carboxylate + H(+)</text>
        <dbReference type="Rhea" id="RHEA:23736"/>
        <dbReference type="ChEBI" id="CHEBI:15377"/>
        <dbReference type="ChEBI" id="CHEBI:15378"/>
        <dbReference type="ChEBI" id="CHEBI:18072"/>
        <dbReference type="ChEBI" id="CHEBI:58639"/>
        <dbReference type="EC" id="3.5.2.17"/>
    </reaction>
</comment>
<dbReference type="PRINTS" id="PR00189">
    <property type="entry name" value="TRNSTHYRETIN"/>
</dbReference>
<dbReference type="AlphaFoldDB" id="A0A918XD20"/>
<evidence type="ECO:0000256" key="10">
    <source>
        <dbReference type="RuleBase" id="RU361270"/>
    </source>
</evidence>
<sequence>MSQITTHILDTATGAPANGVAITLCRRDGDSWAPMGSGTTDADGRIADLCSDGTPLSAGTYRMVFAIGEYFASRKQANFYPWAEVIFNIEGDGQHYHIPLLLSPYGYSTYRGS</sequence>
<dbReference type="NCBIfam" id="TIGR02962">
    <property type="entry name" value="hdxy_isourate"/>
    <property type="match status" value="1"/>
</dbReference>
<evidence type="ECO:0000256" key="9">
    <source>
        <dbReference type="PIRSR" id="PIRSR600895-51"/>
    </source>
</evidence>
<dbReference type="RefSeq" id="WP_189474237.1">
    <property type="nucleotide sequence ID" value="NZ_BMYM01000001.1"/>
</dbReference>
<dbReference type="InterPro" id="IPR023416">
    <property type="entry name" value="Transthyretin/HIU_hydrolase_d"/>
</dbReference>
<proteinExistence type="inferred from homology"/>
<comment type="caution">
    <text evidence="12">The sequence shown here is derived from an EMBL/GenBank/DDBJ whole genome shotgun (WGS) entry which is preliminary data.</text>
</comment>
<dbReference type="InterPro" id="IPR036817">
    <property type="entry name" value="Transthyretin/HIU_hydrolase_sf"/>
</dbReference>
<dbReference type="PROSITE" id="PS00769">
    <property type="entry name" value="TRANSTHYRETIN_2"/>
    <property type="match status" value="1"/>
</dbReference>
<evidence type="ECO:0000256" key="1">
    <source>
        <dbReference type="ARBA" id="ARBA00001043"/>
    </source>
</evidence>
<gene>
    <name evidence="12" type="ORF">GCM10007053_01470</name>
</gene>
<protein>
    <recommendedName>
        <fullName evidence="6 10">5-hydroxyisourate hydrolase</fullName>
        <shortName evidence="10">HIU hydrolase</shortName>
        <shortName evidence="10">HIUHase</shortName>
        <ecNumber evidence="5 10">3.5.2.17</ecNumber>
    </recommendedName>
</protein>
<organism evidence="12 13">
    <name type="scientific">Parahalioglobus pacificus</name>
    <dbReference type="NCBI Taxonomy" id="930806"/>
    <lineage>
        <taxon>Bacteria</taxon>
        <taxon>Pseudomonadati</taxon>
        <taxon>Pseudomonadota</taxon>
        <taxon>Gammaproteobacteria</taxon>
        <taxon>Cellvibrionales</taxon>
        <taxon>Halieaceae</taxon>
        <taxon>Parahalioglobus</taxon>
    </lineage>
</organism>
<dbReference type="GO" id="GO:0033971">
    <property type="term" value="F:hydroxyisourate hydrolase activity"/>
    <property type="evidence" value="ECO:0007669"/>
    <property type="project" value="UniProtKB-EC"/>
</dbReference>
<dbReference type="GO" id="GO:0006144">
    <property type="term" value="P:purine nucleobase metabolic process"/>
    <property type="evidence" value="ECO:0007669"/>
    <property type="project" value="UniProtKB-KW"/>
</dbReference>
<name>A0A918XD20_9GAMM</name>
<dbReference type="InterPro" id="IPR023419">
    <property type="entry name" value="Transthyretin_CS"/>
</dbReference>
<dbReference type="InterPro" id="IPR000895">
    <property type="entry name" value="Transthyretin/HIU_hydrolase"/>
</dbReference>
<evidence type="ECO:0000256" key="7">
    <source>
        <dbReference type="ARBA" id="ARBA00022631"/>
    </source>
</evidence>
<dbReference type="Pfam" id="PF00576">
    <property type="entry name" value="Transthyretin"/>
    <property type="match status" value="1"/>
</dbReference>
<evidence type="ECO:0000313" key="13">
    <source>
        <dbReference type="Proteomes" id="UP000644693"/>
    </source>
</evidence>
<dbReference type="InterPro" id="IPR023418">
    <property type="entry name" value="Thyroxine_BS"/>
</dbReference>
<feature type="binding site" evidence="9">
    <location>
        <position position="110"/>
    </location>
    <ligand>
        <name>substrate</name>
    </ligand>
</feature>
<feature type="binding site" evidence="9">
    <location>
        <position position="45"/>
    </location>
    <ligand>
        <name>substrate</name>
    </ligand>
</feature>
<accession>A0A918XD20</accession>
<dbReference type="EMBL" id="BMYM01000001">
    <property type="protein sequence ID" value="GHD25543.1"/>
    <property type="molecule type" value="Genomic_DNA"/>
</dbReference>